<gene>
    <name evidence="1" type="ORF">Tco_0679918</name>
</gene>
<evidence type="ECO:0000313" key="2">
    <source>
        <dbReference type="Proteomes" id="UP001151760"/>
    </source>
</evidence>
<comment type="caution">
    <text evidence="1">The sequence shown here is derived from an EMBL/GenBank/DDBJ whole genome shotgun (WGS) entry which is preliminary data.</text>
</comment>
<organism evidence="1 2">
    <name type="scientific">Tanacetum coccineum</name>
    <dbReference type="NCBI Taxonomy" id="301880"/>
    <lineage>
        <taxon>Eukaryota</taxon>
        <taxon>Viridiplantae</taxon>
        <taxon>Streptophyta</taxon>
        <taxon>Embryophyta</taxon>
        <taxon>Tracheophyta</taxon>
        <taxon>Spermatophyta</taxon>
        <taxon>Magnoliopsida</taxon>
        <taxon>eudicotyledons</taxon>
        <taxon>Gunneridae</taxon>
        <taxon>Pentapetalae</taxon>
        <taxon>asterids</taxon>
        <taxon>campanulids</taxon>
        <taxon>Asterales</taxon>
        <taxon>Asteraceae</taxon>
        <taxon>Asteroideae</taxon>
        <taxon>Anthemideae</taxon>
        <taxon>Anthemidinae</taxon>
        <taxon>Tanacetum</taxon>
    </lineage>
</organism>
<evidence type="ECO:0000313" key="1">
    <source>
        <dbReference type="EMBL" id="GJS65354.1"/>
    </source>
</evidence>
<dbReference type="Proteomes" id="UP001151760">
    <property type="component" value="Unassembled WGS sequence"/>
</dbReference>
<reference evidence="1" key="2">
    <citation type="submission" date="2022-01" db="EMBL/GenBank/DDBJ databases">
        <authorList>
            <person name="Yamashiro T."/>
            <person name="Shiraishi A."/>
            <person name="Satake H."/>
            <person name="Nakayama K."/>
        </authorList>
    </citation>
    <scope>NUCLEOTIDE SEQUENCE</scope>
</reference>
<protein>
    <submittedName>
        <fullName evidence="1">Uncharacterized protein</fullName>
    </submittedName>
</protein>
<dbReference type="EMBL" id="BQNB010009571">
    <property type="protein sequence ID" value="GJS65354.1"/>
    <property type="molecule type" value="Genomic_DNA"/>
</dbReference>
<accession>A0ABQ4XJF2</accession>
<reference evidence="1" key="1">
    <citation type="journal article" date="2022" name="Int. J. Mol. Sci.">
        <title>Draft Genome of Tanacetum Coccineum: Genomic Comparison of Closely Related Tanacetum-Family Plants.</title>
        <authorList>
            <person name="Yamashiro T."/>
            <person name="Shiraishi A."/>
            <person name="Nakayama K."/>
            <person name="Satake H."/>
        </authorList>
    </citation>
    <scope>NUCLEOTIDE SEQUENCE</scope>
</reference>
<sequence>MENANPPSPPKIPISLILKKICKFNSFLESLNLVPPSSNTQFICTKENDGDIMFVELIKKYDDSSEEELEEDDNVVTREELGVEYFDKFPTRSELVYHKYLMCASIPSLFLRNPIIVGGRIPTWVYLVRAAGVLRRRAVRGVVCGYRRCMITGHLEVAIFIALSLGLIQKVLIFKSSLVWLIQVVLEVKVHAAMGYMRTRNEEDKRRGVDYVMNKILGFYKECLELGPEYLTGLEGSGSSSSASEGVT</sequence>
<keyword evidence="2" id="KW-1185">Reference proteome</keyword>
<name>A0ABQ4XJF2_9ASTR</name>
<proteinExistence type="predicted"/>